<dbReference type="GO" id="GO:0045503">
    <property type="term" value="F:dynein light chain binding"/>
    <property type="evidence" value="ECO:0007669"/>
    <property type="project" value="TreeGrafter"/>
</dbReference>
<sequence>MLLESTCGASDARGMLCLFTLKNPGIPERVLQPPCGVTSVQFHPSRASVLAAGRVDGAVMVVDVRSPRAPRVITSTVVAGSHLQPVCQVRWVATDPGESLCFYSVSEDGRVSEWLVRPSALVHADILDFIASAENAKLSKEASKFILAGRATCIALNPSDKTDMLVGVDTGEVLQLKTSSTHALTRYPAHTGAVRDVAWNAHHSKVFASCSLDWTLKIWIRDCLSPLVTLDLGAPVASASWSPYSSSVVAAATDEGRVHVYDLFLRKCRPLCSQNLNQRRRLGLSCVAFNPFSPVVLVGGEKGYLMTLKLSPNLRRPYRDAKGAEEMRPTEIELCKMERIIATSKEWEKPGDEHMRFSAVF</sequence>
<dbReference type="GO" id="GO:0036158">
    <property type="term" value="P:outer dynein arm assembly"/>
    <property type="evidence" value="ECO:0007669"/>
    <property type="project" value="TreeGrafter"/>
</dbReference>
<comment type="caution">
    <text evidence="12">The sequence shown here is derived from an EMBL/GenBank/DDBJ whole genome shotgun (WGS) entry which is preliminary data.</text>
</comment>
<keyword evidence="5" id="KW-0493">Microtubule</keyword>
<accession>A0A423SZX0</accession>
<evidence type="ECO:0000256" key="1">
    <source>
        <dbReference type="ARBA" id="ARBA00004430"/>
    </source>
</evidence>
<dbReference type="InterPro" id="IPR050687">
    <property type="entry name" value="Dynein_IC"/>
</dbReference>
<evidence type="ECO:0000256" key="11">
    <source>
        <dbReference type="PROSITE-ProRule" id="PRU00221"/>
    </source>
</evidence>
<dbReference type="OrthoDB" id="6372332at2759"/>
<dbReference type="InterPro" id="IPR001680">
    <property type="entry name" value="WD40_rpt"/>
</dbReference>
<feature type="repeat" description="WD" evidence="11">
    <location>
        <begin position="187"/>
        <end position="219"/>
    </location>
</feature>
<evidence type="ECO:0000256" key="4">
    <source>
        <dbReference type="ARBA" id="ARBA00022574"/>
    </source>
</evidence>
<keyword evidence="8" id="KW-0505">Motor protein</keyword>
<gene>
    <name evidence="12" type="ORF">C7M84_012217</name>
</gene>
<dbReference type="PANTHER" id="PTHR12442:SF11">
    <property type="entry name" value="DYNEIN AXONEMAL INTERMEDIATE CHAIN 1"/>
    <property type="match status" value="1"/>
</dbReference>
<protein>
    <submittedName>
        <fullName evidence="12">Putative dynein intermediate chain 2, ciliary</fullName>
    </submittedName>
</protein>
<dbReference type="Gene3D" id="2.130.10.10">
    <property type="entry name" value="YVTN repeat-like/Quinoprotein amine dehydrogenase"/>
    <property type="match status" value="2"/>
</dbReference>
<comment type="similarity">
    <text evidence="2">Belongs to the dynein intermediate chain family.</text>
</comment>
<dbReference type="SUPFAM" id="SSF50978">
    <property type="entry name" value="WD40 repeat-like"/>
    <property type="match status" value="1"/>
</dbReference>
<name>A0A423SZX0_PENVA</name>
<comment type="subcellular location">
    <subcellularLocation>
        <location evidence="1">Cytoplasm</location>
        <location evidence="1">Cytoskeleton</location>
        <location evidence="1">Cilium axoneme</location>
    </subcellularLocation>
</comment>
<dbReference type="SMART" id="SM00320">
    <property type="entry name" value="WD40"/>
    <property type="match status" value="5"/>
</dbReference>
<reference evidence="12 13" key="2">
    <citation type="submission" date="2019-01" db="EMBL/GenBank/DDBJ databases">
        <title>The decoding of complex shrimp genome reveals the adaptation for benthos swimmer, frequently molting mechanism and breeding impact on genome.</title>
        <authorList>
            <person name="Sun Y."/>
            <person name="Gao Y."/>
            <person name="Yu Y."/>
        </authorList>
    </citation>
    <scope>NUCLEOTIDE SEQUENCE [LARGE SCALE GENOMIC DNA]</scope>
    <source>
        <tissue evidence="12">Muscle</tissue>
    </source>
</reference>
<dbReference type="Proteomes" id="UP000283509">
    <property type="component" value="Unassembled WGS sequence"/>
</dbReference>
<evidence type="ECO:0000256" key="5">
    <source>
        <dbReference type="ARBA" id="ARBA00022701"/>
    </source>
</evidence>
<reference evidence="12 13" key="1">
    <citation type="submission" date="2018-04" db="EMBL/GenBank/DDBJ databases">
        <authorList>
            <person name="Zhang X."/>
            <person name="Yuan J."/>
            <person name="Li F."/>
            <person name="Xiang J."/>
        </authorList>
    </citation>
    <scope>NUCLEOTIDE SEQUENCE [LARGE SCALE GENOMIC DNA]</scope>
    <source>
        <tissue evidence="12">Muscle</tissue>
    </source>
</reference>
<keyword evidence="10" id="KW-0966">Cell projection</keyword>
<keyword evidence="9" id="KW-0206">Cytoskeleton</keyword>
<proteinExistence type="inferred from homology"/>
<keyword evidence="13" id="KW-1185">Reference proteome</keyword>
<organism evidence="12 13">
    <name type="scientific">Penaeus vannamei</name>
    <name type="common">Whiteleg shrimp</name>
    <name type="synonym">Litopenaeus vannamei</name>
    <dbReference type="NCBI Taxonomy" id="6689"/>
    <lineage>
        <taxon>Eukaryota</taxon>
        <taxon>Metazoa</taxon>
        <taxon>Ecdysozoa</taxon>
        <taxon>Arthropoda</taxon>
        <taxon>Crustacea</taxon>
        <taxon>Multicrustacea</taxon>
        <taxon>Malacostraca</taxon>
        <taxon>Eumalacostraca</taxon>
        <taxon>Eucarida</taxon>
        <taxon>Decapoda</taxon>
        <taxon>Dendrobranchiata</taxon>
        <taxon>Penaeoidea</taxon>
        <taxon>Penaeidae</taxon>
        <taxon>Penaeus</taxon>
    </lineage>
</organism>
<dbReference type="GO" id="GO:0036157">
    <property type="term" value="C:outer dynein arm"/>
    <property type="evidence" value="ECO:0007669"/>
    <property type="project" value="TreeGrafter"/>
</dbReference>
<dbReference type="EMBL" id="QCYY01002549">
    <property type="protein sequence ID" value="ROT69578.1"/>
    <property type="molecule type" value="Genomic_DNA"/>
</dbReference>
<evidence type="ECO:0000256" key="3">
    <source>
        <dbReference type="ARBA" id="ARBA00022490"/>
    </source>
</evidence>
<evidence type="ECO:0000256" key="7">
    <source>
        <dbReference type="ARBA" id="ARBA00023017"/>
    </source>
</evidence>
<keyword evidence="4 11" id="KW-0853">WD repeat</keyword>
<dbReference type="GO" id="GO:0003341">
    <property type="term" value="P:cilium movement"/>
    <property type="evidence" value="ECO:0007669"/>
    <property type="project" value="TreeGrafter"/>
</dbReference>
<dbReference type="Pfam" id="PF00400">
    <property type="entry name" value="WD40"/>
    <property type="match status" value="1"/>
</dbReference>
<dbReference type="InterPro" id="IPR036322">
    <property type="entry name" value="WD40_repeat_dom_sf"/>
</dbReference>
<evidence type="ECO:0000256" key="9">
    <source>
        <dbReference type="ARBA" id="ARBA00023212"/>
    </source>
</evidence>
<dbReference type="GO" id="GO:0005874">
    <property type="term" value="C:microtubule"/>
    <property type="evidence" value="ECO:0007669"/>
    <property type="project" value="UniProtKB-KW"/>
</dbReference>
<evidence type="ECO:0000256" key="8">
    <source>
        <dbReference type="ARBA" id="ARBA00023175"/>
    </source>
</evidence>
<keyword evidence="3" id="KW-0963">Cytoplasm</keyword>
<dbReference type="AlphaFoldDB" id="A0A423SZX0"/>
<evidence type="ECO:0000256" key="2">
    <source>
        <dbReference type="ARBA" id="ARBA00011059"/>
    </source>
</evidence>
<evidence type="ECO:0000313" key="13">
    <source>
        <dbReference type="Proteomes" id="UP000283509"/>
    </source>
</evidence>
<dbReference type="STRING" id="6689.A0A423SZX0"/>
<dbReference type="InterPro" id="IPR015943">
    <property type="entry name" value="WD40/YVTN_repeat-like_dom_sf"/>
</dbReference>
<dbReference type="PANTHER" id="PTHR12442">
    <property type="entry name" value="DYNEIN INTERMEDIATE CHAIN"/>
    <property type="match status" value="1"/>
</dbReference>
<dbReference type="GO" id="GO:0045504">
    <property type="term" value="F:dynein heavy chain binding"/>
    <property type="evidence" value="ECO:0007669"/>
    <property type="project" value="TreeGrafter"/>
</dbReference>
<evidence type="ECO:0000256" key="6">
    <source>
        <dbReference type="ARBA" id="ARBA00022737"/>
    </source>
</evidence>
<dbReference type="PROSITE" id="PS50082">
    <property type="entry name" value="WD_REPEATS_2"/>
    <property type="match status" value="1"/>
</dbReference>
<evidence type="ECO:0000313" key="12">
    <source>
        <dbReference type="EMBL" id="ROT69578.1"/>
    </source>
</evidence>
<keyword evidence="6" id="KW-0677">Repeat</keyword>
<evidence type="ECO:0000256" key="10">
    <source>
        <dbReference type="ARBA" id="ARBA00023273"/>
    </source>
</evidence>
<keyword evidence="7" id="KW-0243">Dynein</keyword>